<evidence type="ECO:0000259" key="1">
    <source>
        <dbReference type="Pfam" id="PF21812"/>
    </source>
</evidence>
<comment type="caution">
    <text evidence="2">The sequence shown here is derived from an EMBL/GenBank/DDBJ whole genome shotgun (WGS) entry which is preliminary data.</text>
</comment>
<keyword evidence="3" id="KW-1185">Reference proteome</keyword>
<protein>
    <recommendedName>
        <fullName evidence="1">DUF6881 domain-containing protein</fullName>
    </recommendedName>
</protein>
<dbReference type="InterPro" id="IPR049248">
    <property type="entry name" value="DUF6881"/>
</dbReference>
<proteinExistence type="predicted"/>
<feature type="domain" description="DUF6881" evidence="1">
    <location>
        <begin position="3"/>
        <end position="91"/>
    </location>
</feature>
<dbReference type="Pfam" id="PF21812">
    <property type="entry name" value="DUF6881"/>
    <property type="match status" value="1"/>
</dbReference>
<evidence type="ECO:0000313" key="2">
    <source>
        <dbReference type="EMBL" id="GAA6167315.1"/>
    </source>
</evidence>
<name>A0ABQ0A6N4_9GAMM</name>
<dbReference type="RefSeq" id="WP_353301995.1">
    <property type="nucleotide sequence ID" value="NZ_BAABWN010000003.1"/>
</dbReference>
<reference evidence="2 3" key="1">
    <citation type="submission" date="2024-04" db="EMBL/GenBank/DDBJ databases">
        <title>Draft genome sequence of Sessilibacter corallicola NBRC 116591.</title>
        <authorList>
            <person name="Miyakawa T."/>
            <person name="Kusuya Y."/>
            <person name="Miura T."/>
        </authorList>
    </citation>
    <scope>NUCLEOTIDE SEQUENCE [LARGE SCALE GENOMIC DNA]</scope>
    <source>
        <strain evidence="2 3">KU-00831-HH</strain>
    </source>
</reference>
<dbReference type="Proteomes" id="UP001465153">
    <property type="component" value="Unassembled WGS sequence"/>
</dbReference>
<dbReference type="EMBL" id="BAABWN010000003">
    <property type="protein sequence ID" value="GAA6167315.1"/>
    <property type="molecule type" value="Genomic_DNA"/>
</dbReference>
<accession>A0ABQ0A6N4</accession>
<gene>
    <name evidence="2" type="ORF">NBRC116591_11250</name>
</gene>
<sequence>MSTYIYSKWKNSPAGSPVEFYSELDSARYETRKVEIFQNGKICYASKAKSTGETRLGITPVPPIAEIMSQPEFDIKTITKQEFENMWQQATQ</sequence>
<evidence type="ECO:0000313" key="3">
    <source>
        <dbReference type="Proteomes" id="UP001465153"/>
    </source>
</evidence>
<organism evidence="2 3">
    <name type="scientific">Sessilibacter corallicola</name>
    <dbReference type="NCBI Taxonomy" id="2904075"/>
    <lineage>
        <taxon>Bacteria</taxon>
        <taxon>Pseudomonadati</taxon>
        <taxon>Pseudomonadota</taxon>
        <taxon>Gammaproteobacteria</taxon>
        <taxon>Cellvibrionales</taxon>
        <taxon>Cellvibrionaceae</taxon>
        <taxon>Sessilibacter</taxon>
    </lineage>
</organism>